<dbReference type="OrthoDB" id="2897536at2"/>
<comment type="caution">
    <text evidence="2">The sequence shown here is derived from an EMBL/GenBank/DDBJ whole genome shotgun (WGS) entry which is preliminary data.</text>
</comment>
<evidence type="ECO:0000313" key="2">
    <source>
        <dbReference type="EMBL" id="RNL85585.1"/>
    </source>
</evidence>
<organism evidence="2 3">
    <name type="scientific">Halostreptopolyspora alba</name>
    <dbReference type="NCBI Taxonomy" id="2487137"/>
    <lineage>
        <taxon>Bacteria</taxon>
        <taxon>Bacillati</taxon>
        <taxon>Actinomycetota</taxon>
        <taxon>Actinomycetes</taxon>
        <taxon>Streptosporangiales</taxon>
        <taxon>Nocardiopsidaceae</taxon>
        <taxon>Halostreptopolyspora</taxon>
    </lineage>
</organism>
<dbReference type="AlphaFoldDB" id="A0A3N0ECP5"/>
<reference evidence="2 3" key="1">
    <citation type="submission" date="2018-11" db="EMBL/GenBank/DDBJ databases">
        <title>The genome draft of YIM 96095.</title>
        <authorList>
            <person name="Tang S.-K."/>
            <person name="Chunyu W.-X."/>
            <person name="Feng Y.-Z."/>
        </authorList>
    </citation>
    <scope>NUCLEOTIDE SEQUENCE [LARGE SCALE GENOMIC DNA]</scope>
    <source>
        <strain evidence="2 3">YIM 96095</strain>
    </source>
</reference>
<accession>A0A3N0ECP5</accession>
<protein>
    <submittedName>
        <fullName evidence="2">XRE family transcriptional regulator</fullName>
    </submittedName>
</protein>
<dbReference type="Proteomes" id="UP000269198">
    <property type="component" value="Unassembled WGS sequence"/>
</dbReference>
<evidence type="ECO:0000313" key="3">
    <source>
        <dbReference type="Proteomes" id="UP000269198"/>
    </source>
</evidence>
<dbReference type="InterPro" id="IPR043917">
    <property type="entry name" value="DUF5753"/>
</dbReference>
<gene>
    <name evidence="2" type="ORF">EFW17_08220</name>
</gene>
<keyword evidence="3" id="KW-1185">Reference proteome</keyword>
<dbReference type="Pfam" id="PF19054">
    <property type="entry name" value="DUF5753"/>
    <property type="match status" value="1"/>
</dbReference>
<sequence>MVSAIERGTRACKPEYAEEIDVALNTGGKIRRLVESMNSRPGLPDWFRDTERLQRIATEIREFQLGLIPGLLQTEDYARVLLRAGEPTASEEQVEALVQARIARQELLWGDSPPRFFAVLDEGVLVRPVGGREIMSRQLEWLLSASESAHVVVQVVPMSTAPHPGLDGSFQLIKLERDRVEQALVLETRVSGAPEDEPERVGEYVRVFEDLRASALPPAASYDLIRKVQGEFQ</sequence>
<feature type="domain" description="DUF5753" evidence="1">
    <location>
        <begin position="47"/>
        <end position="227"/>
    </location>
</feature>
<dbReference type="EMBL" id="RJMB01000006">
    <property type="protein sequence ID" value="RNL85585.1"/>
    <property type="molecule type" value="Genomic_DNA"/>
</dbReference>
<evidence type="ECO:0000259" key="1">
    <source>
        <dbReference type="Pfam" id="PF19054"/>
    </source>
</evidence>
<proteinExistence type="predicted"/>
<name>A0A3N0ECP5_9ACTN</name>